<keyword evidence="12" id="KW-1185">Reference proteome</keyword>
<organism evidence="11 12">
    <name type="scientific">Cyberlindnera jadinii (strain ATCC 18201 / CBS 1600 / BCRC 20928 / JCM 3617 / NBRC 0987 / NRRL Y-1542)</name>
    <name type="common">Torula yeast</name>
    <name type="synonym">Candida utilis</name>
    <dbReference type="NCBI Taxonomy" id="983966"/>
    <lineage>
        <taxon>Eukaryota</taxon>
        <taxon>Fungi</taxon>
        <taxon>Dikarya</taxon>
        <taxon>Ascomycota</taxon>
        <taxon>Saccharomycotina</taxon>
        <taxon>Saccharomycetes</taxon>
        <taxon>Phaffomycetales</taxon>
        <taxon>Phaffomycetaceae</taxon>
        <taxon>Cyberlindnera</taxon>
    </lineage>
</organism>
<dbReference type="OMA" id="GEMCTLY"/>
<evidence type="ECO:0000256" key="9">
    <source>
        <dbReference type="SAM" id="Phobius"/>
    </source>
</evidence>
<name>A0A1E4S859_CYBJN</name>
<dbReference type="PIRSF" id="PIRSF006060">
    <property type="entry name" value="AA_transporter"/>
    <property type="match status" value="1"/>
</dbReference>
<evidence type="ECO:0000256" key="2">
    <source>
        <dbReference type="ARBA" id="ARBA00006983"/>
    </source>
</evidence>
<dbReference type="GO" id="GO:0015171">
    <property type="term" value="F:amino acid transmembrane transporter activity"/>
    <property type="evidence" value="ECO:0007669"/>
    <property type="project" value="TreeGrafter"/>
</dbReference>
<dbReference type="EMBL" id="KV453926">
    <property type="protein sequence ID" value="ODV75653.1"/>
    <property type="molecule type" value="Genomic_DNA"/>
</dbReference>
<comment type="subcellular location">
    <subcellularLocation>
        <location evidence="1">Membrane</location>
        <topology evidence="1">Multi-pass membrane protein</topology>
    </subcellularLocation>
</comment>
<feature type="transmembrane region" description="Helical" evidence="9">
    <location>
        <begin position="204"/>
        <end position="223"/>
    </location>
</feature>
<dbReference type="AlphaFoldDB" id="A0A1E4S859"/>
<feature type="transmembrane region" description="Helical" evidence="9">
    <location>
        <begin position="235"/>
        <end position="257"/>
    </location>
</feature>
<keyword evidence="4 9" id="KW-0812">Transmembrane</keyword>
<dbReference type="Gene3D" id="1.20.1740.10">
    <property type="entry name" value="Amino acid/polyamine transporter I"/>
    <property type="match status" value="1"/>
</dbReference>
<evidence type="ECO:0000313" key="12">
    <source>
        <dbReference type="Proteomes" id="UP000094389"/>
    </source>
</evidence>
<sequence length="595" mass="65436">MDHPTVSPFQSTEKAPTSVVSPITSAAAQASAKKWNQFKDSFRPAQNEDPFAGSNVFVYRSEIQLDEDKENLTDLQKAAINSSKTQMKQKLLPRHLAMFIIGGTVGLGLFVNSGGALATGGPASLVIGWSIVSAMIFVTMLALAELSVAFPVTGGFVTLTTRFIDPSLGFALAWNYMFNWMVALPVALVGAAITIRFWRDDINADVWVAVFFVFIVFLNMLHLKHYAELEALLALVKVLAIVGFFILGIVLTCGGGPQGGYIGGRYWHDPGAFANGFKGVCSVFVAAAFSFAGVEIISMTAPETIDPETAIPKAAKRTFWFISLSYIAILTLIGCLVPYDSDKLWDGDSYGSISPFVIAIQNAGISGLPSLMNVVIILAVLSIANTAVYATSRVLSAMGDIGHAPAILSYVDRTGRPLVANIVTFVFGLLSFLAASDKENDVFLWFSALTSLCTIFAWMAICWCHIRFRQALKLHGRGTDELSYASPLGVWGSLFGLVMNVLVIMGQFWVALFPGSSADAKSFFEVFLSLCILIAFYVGHRLWKRNKSWFIRTHEMDIDTGRKHYDIELLKQDIFYERERINNSPFYYRIYKLLC</sequence>
<feature type="compositionally biased region" description="Polar residues" evidence="8">
    <location>
        <begin position="7"/>
        <end position="20"/>
    </location>
</feature>
<dbReference type="PANTHER" id="PTHR43341:SF13">
    <property type="entry name" value="HISTIDINE PERMEASE"/>
    <property type="match status" value="1"/>
</dbReference>
<evidence type="ECO:0000256" key="8">
    <source>
        <dbReference type="SAM" id="MobiDB-lite"/>
    </source>
</evidence>
<feature type="transmembrane region" description="Helical" evidence="9">
    <location>
        <begin position="442"/>
        <end position="466"/>
    </location>
</feature>
<dbReference type="InterPro" id="IPR004840">
    <property type="entry name" value="Amino_acid_permease_CS"/>
</dbReference>
<dbReference type="InterPro" id="IPR004841">
    <property type="entry name" value="AA-permease/SLC12A_dom"/>
</dbReference>
<feature type="transmembrane region" description="Helical" evidence="9">
    <location>
        <begin position="371"/>
        <end position="390"/>
    </location>
</feature>
<dbReference type="FunFam" id="1.20.1740.10:FF:000017">
    <property type="entry name" value="Amino acid permease"/>
    <property type="match status" value="1"/>
</dbReference>
<feature type="transmembrane region" description="Helical" evidence="9">
    <location>
        <begin position="91"/>
        <end position="111"/>
    </location>
</feature>
<feature type="transmembrane region" description="Helical" evidence="9">
    <location>
        <begin position="318"/>
        <end position="339"/>
    </location>
</feature>
<keyword evidence="7 9" id="KW-0472">Membrane</keyword>
<evidence type="ECO:0000256" key="4">
    <source>
        <dbReference type="ARBA" id="ARBA00022692"/>
    </source>
</evidence>
<evidence type="ECO:0000256" key="1">
    <source>
        <dbReference type="ARBA" id="ARBA00004141"/>
    </source>
</evidence>
<keyword evidence="3" id="KW-0813">Transport</keyword>
<dbReference type="Proteomes" id="UP000094389">
    <property type="component" value="Unassembled WGS sequence"/>
</dbReference>
<evidence type="ECO:0000256" key="3">
    <source>
        <dbReference type="ARBA" id="ARBA00022448"/>
    </source>
</evidence>
<dbReference type="RefSeq" id="XP_020072692.1">
    <property type="nucleotide sequence ID" value="XM_020212502.1"/>
</dbReference>
<evidence type="ECO:0000259" key="10">
    <source>
        <dbReference type="Pfam" id="PF00324"/>
    </source>
</evidence>
<feature type="domain" description="Amino acid permease/ SLC12A" evidence="10">
    <location>
        <begin position="95"/>
        <end position="547"/>
    </location>
</feature>
<proteinExistence type="inferred from homology"/>
<dbReference type="InterPro" id="IPR050524">
    <property type="entry name" value="APC_YAT"/>
</dbReference>
<feature type="transmembrane region" description="Helical" evidence="9">
    <location>
        <begin position="131"/>
        <end position="157"/>
    </location>
</feature>
<feature type="region of interest" description="Disordered" evidence="8">
    <location>
        <begin position="1"/>
        <end position="20"/>
    </location>
</feature>
<protein>
    <submittedName>
        <fullName evidence="11">Amino acid permease</fullName>
    </submittedName>
</protein>
<evidence type="ECO:0000256" key="5">
    <source>
        <dbReference type="ARBA" id="ARBA00022970"/>
    </source>
</evidence>
<gene>
    <name evidence="11" type="ORF">CYBJADRAFT_123814</name>
</gene>
<feature type="transmembrane region" description="Helical" evidence="9">
    <location>
        <begin position="487"/>
        <end position="510"/>
    </location>
</feature>
<evidence type="ECO:0000313" key="11">
    <source>
        <dbReference type="EMBL" id="ODV75653.1"/>
    </source>
</evidence>
<comment type="similarity">
    <text evidence="2">Belongs to the amino acid-polyamine-organocation (APC) superfamily. YAT (TC 2.A.3.10) family.</text>
</comment>
<feature type="transmembrane region" description="Helical" evidence="9">
    <location>
        <begin position="277"/>
        <end position="297"/>
    </location>
</feature>
<keyword evidence="6 9" id="KW-1133">Transmembrane helix</keyword>
<dbReference type="PROSITE" id="PS00218">
    <property type="entry name" value="AMINO_ACID_PERMEASE_1"/>
    <property type="match status" value="1"/>
</dbReference>
<dbReference type="STRING" id="983966.A0A1E4S859"/>
<feature type="transmembrane region" description="Helical" evidence="9">
    <location>
        <begin position="522"/>
        <end position="543"/>
    </location>
</feature>
<feature type="transmembrane region" description="Helical" evidence="9">
    <location>
        <begin position="418"/>
        <end position="436"/>
    </location>
</feature>
<evidence type="ECO:0000256" key="7">
    <source>
        <dbReference type="ARBA" id="ARBA00023136"/>
    </source>
</evidence>
<dbReference type="GO" id="GO:0016020">
    <property type="term" value="C:membrane"/>
    <property type="evidence" value="ECO:0007669"/>
    <property type="project" value="UniProtKB-SubCell"/>
</dbReference>
<dbReference type="PANTHER" id="PTHR43341">
    <property type="entry name" value="AMINO ACID PERMEASE"/>
    <property type="match status" value="1"/>
</dbReference>
<dbReference type="NCBIfam" id="TIGR00913">
    <property type="entry name" value="2A0310"/>
    <property type="match status" value="1"/>
</dbReference>
<accession>A0A1E4S859</accession>
<feature type="transmembrane region" description="Helical" evidence="9">
    <location>
        <begin position="178"/>
        <end position="198"/>
    </location>
</feature>
<dbReference type="GeneID" id="30986898"/>
<dbReference type="InterPro" id="IPR004762">
    <property type="entry name" value="Amino_acid_permease_fungi"/>
</dbReference>
<dbReference type="Pfam" id="PF00324">
    <property type="entry name" value="AA_permease"/>
    <property type="match status" value="1"/>
</dbReference>
<dbReference type="OrthoDB" id="3900342at2759"/>
<evidence type="ECO:0000256" key="6">
    <source>
        <dbReference type="ARBA" id="ARBA00022989"/>
    </source>
</evidence>
<reference evidence="11 12" key="1">
    <citation type="journal article" date="2016" name="Proc. Natl. Acad. Sci. U.S.A.">
        <title>Comparative genomics of biotechnologically important yeasts.</title>
        <authorList>
            <person name="Riley R."/>
            <person name="Haridas S."/>
            <person name="Wolfe K.H."/>
            <person name="Lopes M.R."/>
            <person name="Hittinger C.T."/>
            <person name="Goeker M."/>
            <person name="Salamov A.A."/>
            <person name="Wisecaver J.H."/>
            <person name="Long T.M."/>
            <person name="Calvey C.H."/>
            <person name="Aerts A.L."/>
            <person name="Barry K.W."/>
            <person name="Choi C."/>
            <person name="Clum A."/>
            <person name="Coughlan A.Y."/>
            <person name="Deshpande S."/>
            <person name="Douglass A.P."/>
            <person name="Hanson S.J."/>
            <person name="Klenk H.-P."/>
            <person name="LaButti K.M."/>
            <person name="Lapidus A."/>
            <person name="Lindquist E.A."/>
            <person name="Lipzen A.M."/>
            <person name="Meier-Kolthoff J.P."/>
            <person name="Ohm R.A."/>
            <person name="Otillar R.P."/>
            <person name="Pangilinan J.L."/>
            <person name="Peng Y."/>
            <person name="Rokas A."/>
            <person name="Rosa C.A."/>
            <person name="Scheuner C."/>
            <person name="Sibirny A.A."/>
            <person name="Slot J.C."/>
            <person name="Stielow J.B."/>
            <person name="Sun H."/>
            <person name="Kurtzman C.P."/>
            <person name="Blackwell M."/>
            <person name="Grigoriev I.V."/>
            <person name="Jeffries T.W."/>
        </authorList>
    </citation>
    <scope>NUCLEOTIDE SEQUENCE [LARGE SCALE GENOMIC DNA]</scope>
    <source>
        <strain evidence="12">ATCC 18201 / CBS 1600 / BCRC 20928 / JCM 3617 / NBRC 0987 / NRRL Y-1542</strain>
    </source>
</reference>
<keyword evidence="5" id="KW-0029">Amino-acid transport</keyword>